<reference evidence="12" key="1">
    <citation type="journal article" date="2011" name="PLoS Pathog.">
        <title>Structural and functional studies on the interaction of GspC and GspD in the type II secretion system.</title>
        <authorList>
            <person name="Korotkov K.V."/>
            <person name="Johnson T.L."/>
            <person name="Jobling M.G."/>
            <person name="Pruneda J."/>
            <person name="Pardon E."/>
            <person name="Heroux A."/>
            <person name="Turley S."/>
            <person name="Steyaert J."/>
            <person name="Holmes R.K."/>
            <person name="Sandkvist M."/>
            <person name="Hol W.G."/>
        </authorList>
    </citation>
    <scope>NUCLEOTIDE SEQUENCE</scope>
</reference>
<evidence type="ECO:0000256" key="6">
    <source>
        <dbReference type="ARBA" id="ARBA00022927"/>
    </source>
</evidence>
<organism evidence="11 12">
    <name type="scientific">Derxia gummosa DSM 723</name>
    <dbReference type="NCBI Taxonomy" id="1121388"/>
    <lineage>
        <taxon>Bacteria</taxon>
        <taxon>Pseudomonadati</taxon>
        <taxon>Pseudomonadota</taxon>
        <taxon>Betaproteobacteria</taxon>
        <taxon>Burkholderiales</taxon>
        <taxon>Alcaligenaceae</taxon>
        <taxon>Derxia</taxon>
    </lineage>
</organism>
<evidence type="ECO:0000256" key="9">
    <source>
        <dbReference type="SAM" id="MobiDB-lite"/>
    </source>
</evidence>
<sequence>MLTALFRGLTHLLAFSVLCAATAYWFVQLRAPMPPIVAVPAPPMQSVFDTGAQPRLFGGPVVTTALSNVQLVGVIAPREGERGGVAALVVDGRPVRAYRAGQSVAPGLLLAEVHANRVVFDQNGARAEVALARAPAADSGVPSGDGGGIARTISDPRVARGADGILTFENRPGPGGTFVAPPPQQFMQAPGSVAPQPMPPGAGEDAVIDDPSAGGIPPGQRGPAMRGGRARPNYSMPPGEDSN</sequence>
<name>A0A8B6X8U7_9BURK</name>
<evidence type="ECO:0000256" key="4">
    <source>
        <dbReference type="ARBA" id="ARBA00022519"/>
    </source>
</evidence>
<keyword evidence="5" id="KW-0812">Transmembrane</keyword>
<keyword evidence="11" id="KW-1185">Reference proteome</keyword>
<evidence type="ECO:0000313" key="12">
    <source>
        <dbReference type="RefSeq" id="WP_051378774.1"/>
    </source>
</evidence>
<dbReference type="RefSeq" id="WP_051378774.1">
    <property type="nucleotide sequence ID" value="NZ_AXWS01000014.1"/>
</dbReference>
<keyword evidence="2" id="KW-0813">Transport</keyword>
<evidence type="ECO:0000256" key="5">
    <source>
        <dbReference type="ARBA" id="ARBA00022692"/>
    </source>
</evidence>
<dbReference type="Gene3D" id="2.30.30.830">
    <property type="match status" value="1"/>
</dbReference>
<protein>
    <submittedName>
        <fullName evidence="12">Type II secretion system protein N</fullName>
    </submittedName>
</protein>
<accession>A0A8B6X8U7</accession>
<evidence type="ECO:0000256" key="3">
    <source>
        <dbReference type="ARBA" id="ARBA00022475"/>
    </source>
</evidence>
<feature type="compositionally biased region" description="Low complexity" evidence="9">
    <location>
        <begin position="218"/>
        <end position="232"/>
    </location>
</feature>
<feature type="domain" description="Type II secretion system protein GspC N-terminal" evidence="10">
    <location>
        <begin position="63"/>
        <end position="128"/>
    </location>
</feature>
<dbReference type="Pfam" id="PF11356">
    <property type="entry name" value="T2SSC"/>
    <property type="match status" value="1"/>
</dbReference>
<keyword evidence="3" id="KW-1003">Cell membrane</keyword>
<evidence type="ECO:0000256" key="2">
    <source>
        <dbReference type="ARBA" id="ARBA00022448"/>
    </source>
</evidence>
<evidence type="ECO:0000256" key="1">
    <source>
        <dbReference type="ARBA" id="ARBA00004533"/>
    </source>
</evidence>
<comment type="subcellular location">
    <subcellularLocation>
        <location evidence="1">Cell inner membrane</location>
    </subcellularLocation>
</comment>
<keyword evidence="7" id="KW-1133">Transmembrane helix</keyword>
<keyword evidence="4" id="KW-0997">Cell inner membrane</keyword>
<reference evidence="12" key="2">
    <citation type="submission" date="2025-08" db="UniProtKB">
        <authorList>
            <consortium name="RefSeq"/>
        </authorList>
    </citation>
    <scope>IDENTIFICATION</scope>
</reference>
<evidence type="ECO:0000259" key="10">
    <source>
        <dbReference type="Pfam" id="PF11356"/>
    </source>
</evidence>
<dbReference type="InterPro" id="IPR024961">
    <property type="entry name" value="T2SS_GspC_N"/>
</dbReference>
<evidence type="ECO:0000256" key="8">
    <source>
        <dbReference type="ARBA" id="ARBA00023136"/>
    </source>
</evidence>
<keyword evidence="6" id="KW-0653">Protein transport</keyword>
<feature type="region of interest" description="Disordered" evidence="9">
    <location>
        <begin position="172"/>
        <end position="243"/>
    </location>
</feature>
<dbReference type="Proteomes" id="UP000675920">
    <property type="component" value="Unplaced"/>
</dbReference>
<proteinExistence type="predicted"/>
<keyword evidence="8" id="KW-0472">Membrane</keyword>
<dbReference type="GO" id="GO:0015031">
    <property type="term" value="P:protein transport"/>
    <property type="evidence" value="ECO:0007669"/>
    <property type="project" value="UniProtKB-KW"/>
</dbReference>
<dbReference type="GO" id="GO:0005886">
    <property type="term" value="C:plasma membrane"/>
    <property type="evidence" value="ECO:0007669"/>
    <property type="project" value="UniProtKB-SubCell"/>
</dbReference>
<dbReference type="AlphaFoldDB" id="A0A8B6X8U7"/>
<evidence type="ECO:0000256" key="7">
    <source>
        <dbReference type="ARBA" id="ARBA00022989"/>
    </source>
</evidence>
<evidence type="ECO:0000313" key="11">
    <source>
        <dbReference type="Proteomes" id="UP000675920"/>
    </source>
</evidence>